<comment type="caution">
    <text evidence="7">The sequence shown here is derived from an EMBL/GenBank/DDBJ whole genome shotgun (WGS) entry which is preliminary data.</text>
</comment>
<dbReference type="GO" id="GO:0005886">
    <property type="term" value="C:plasma membrane"/>
    <property type="evidence" value="ECO:0007669"/>
    <property type="project" value="UniProtKB-SubCell"/>
</dbReference>
<evidence type="ECO:0000259" key="6">
    <source>
        <dbReference type="PROSITE" id="PS51085"/>
    </source>
</evidence>
<feature type="domain" description="Guanylate cyclase" evidence="5">
    <location>
        <begin position="366"/>
        <end position="497"/>
    </location>
</feature>
<dbReference type="Gene3D" id="3.30.70.1230">
    <property type="entry name" value="Nucleotide cyclase"/>
    <property type="match status" value="1"/>
</dbReference>
<dbReference type="SUPFAM" id="SSF55073">
    <property type="entry name" value="Nucleotide cyclase"/>
    <property type="match status" value="1"/>
</dbReference>
<keyword evidence="4" id="KW-1133">Transmembrane helix</keyword>
<keyword evidence="2" id="KW-1003">Cell membrane</keyword>
<feature type="transmembrane region" description="Helical" evidence="4">
    <location>
        <begin position="16"/>
        <end position="38"/>
    </location>
</feature>
<reference evidence="7 8" key="1">
    <citation type="submission" date="2018-03" db="EMBL/GenBank/DDBJ databases">
        <title>Genomic Encyclopedia of Archaeal and Bacterial Type Strains, Phase II (KMG-II): from individual species to whole genera.</title>
        <authorList>
            <person name="Goeker M."/>
        </authorList>
    </citation>
    <scope>NUCLEOTIDE SEQUENCE [LARGE SCALE GENOMIC DNA]</scope>
    <source>
        <strain evidence="7 8">DSM 25328</strain>
    </source>
</reference>
<dbReference type="Proteomes" id="UP000237718">
    <property type="component" value="Unassembled WGS sequence"/>
</dbReference>
<keyword evidence="3 4" id="KW-0472">Membrane</keyword>
<dbReference type="Gene3D" id="3.10.20.30">
    <property type="match status" value="1"/>
</dbReference>
<evidence type="ECO:0000256" key="4">
    <source>
        <dbReference type="SAM" id="Phobius"/>
    </source>
</evidence>
<dbReference type="PANTHER" id="PTHR43081:SF17">
    <property type="entry name" value="BLL5647 PROTEIN"/>
    <property type="match status" value="1"/>
</dbReference>
<feature type="transmembrane region" description="Helical" evidence="4">
    <location>
        <begin position="138"/>
        <end position="158"/>
    </location>
</feature>
<dbReference type="EMBL" id="PVUF01000003">
    <property type="protein sequence ID" value="PRZ49001.1"/>
    <property type="molecule type" value="Genomic_DNA"/>
</dbReference>
<dbReference type="CDD" id="cd07302">
    <property type="entry name" value="CHD"/>
    <property type="match status" value="1"/>
</dbReference>
<dbReference type="OrthoDB" id="341967at2"/>
<evidence type="ECO:0000256" key="2">
    <source>
        <dbReference type="ARBA" id="ARBA00022475"/>
    </source>
</evidence>
<dbReference type="GO" id="GO:0004016">
    <property type="term" value="F:adenylate cyclase activity"/>
    <property type="evidence" value="ECO:0007669"/>
    <property type="project" value="UniProtKB-ARBA"/>
</dbReference>
<dbReference type="PROSITE" id="PS51085">
    <property type="entry name" value="2FE2S_FER_2"/>
    <property type="match status" value="1"/>
</dbReference>
<gene>
    <name evidence="7" type="ORF">CLV89_103316</name>
</gene>
<evidence type="ECO:0000313" key="7">
    <source>
        <dbReference type="EMBL" id="PRZ49001.1"/>
    </source>
</evidence>
<dbReference type="Pfam" id="PF00111">
    <property type="entry name" value="Fer2"/>
    <property type="match status" value="1"/>
</dbReference>
<dbReference type="SUPFAM" id="SSF54292">
    <property type="entry name" value="2Fe-2S ferredoxin-like"/>
    <property type="match status" value="1"/>
</dbReference>
<dbReference type="SMART" id="SM00044">
    <property type="entry name" value="CYCc"/>
    <property type="match status" value="1"/>
</dbReference>
<keyword evidence="4" id="KW-0812">Transmembrane</keyword>
<dbReference type="GO" id="GO:0035556">
    <property type="term" value="P:intracellular signal transduction"/>
    <property type="evidence" value="ECO:0007669"/>
    <property type="project" value="InterPro"/>
</dbReference>
<dbReference type="InterPro" id="IPR034804">
    <property type="entry name" value="SQR/QFR_C/D"/>
</dbReference>
<dbReference type="GO" id="GO:0051536">
    <property type="term" value="F:iron-sulfur cluster binding"/>
    <property type="evidence" value="ECO:0007669"/>
    <property type="project" value="InterPro"/>
</dbReference>
<dbReference type="InterPro" id="IPR001054">
    <property type="entry name" value="A/G_cyclase"/>
</dbReference>
<comment type="subcellular location">
    <subcellularLocation>
        <location evidence="1">Cell membrane</location>
        <topology evidence="1">Multi-pass membrane protein</topology>
    </subcellularLocation>
</comment>
<dbReference type="PANTHER" id="PTHR43081">
    <property type="entry name" value="ADENYLATE CYCLASE, TERMINAL-DIFFERENTIATION SPECIFIC-RELATED"/>
    <property type="match status" value="1"/>
</dbReference>
<dbReference type="GO" id="GO:0006171">
    <property type="term" value="P:cAMP biosynthetic process"/>
    <property type="evidence" value="ECO:0007669"/>
    <property type="project" value="TreeGrafter"/>
</dbReference>
<evidence type="ECO:0000256" key="1">
    <source>
        <dbReference type="ARBA" id="ARBA00004651"/>
    </source>
</evidence>
<feature type="transmembrane region" description="Helical" evidence="4">
    <location>
        <begin position="165"/>
        <end position="188"/>
    </location>
</feature>
<dbReference type="InterPro" id="IPR050697">
    <property type="entry name" value="Adenylyl/Guanylyl_Cyclase_3/4"/>
</dbReference>
<feature type="transmembrane region" description="Helical" evidence="4">
    <location>
        <begin position="219"/>
        <end position="246"/>
    </location>
</feature>
<dbReference type="PROSITE" id="PS50125">
    <property type="entry name" value="GUANYLATE_CYCLASE_2"/>
    <property type="match status" value="1"/>
</dbReference>
<sequence length="562" mass="60815">MAQALWRGNWIQRSRLVSGLVLFTFAFFHFLNVAAGLVSPELLETVQEAREAVTKNPVGQVVLYGSLLVHAGLALWQVATRRTLRMSFTQWLQLSLGILIPLQLFQHIVHTNYAARVYDYQDEMSSVILMLWSSPEALHQYLLLLAVWIHGCIGLHMWLRLTRWWAAYVPYMIGLAVLVPALALAGLVTEGRRMWGVFAEDGFAAQIMADYNWPDAAGFAQLATINSASVCVFFALLGLACGAYILRRLIKRSRSVRITYENGPAITADRGLTLLEMSQMKGIPHPSLCGGKGRCTTCRVAITDGFEDLPPPSPAEARSLAAINAADNMRLACQIRPTSALSVKRVYAPQGRRQLHAAQGEEKTIAVLFLDIRGFTARSAGLLPYDVVFLLNRFFDAIVPEVTRAGGTVDKYMGDGMLALFETHTPDSSAAAGLTAAANIGAALARFNQLLSSEGEAPVRIGMGLHVGTVVLGEIGAAGQAPRTLIGAAVNAASRLEAKTKDLGVELLVSRAVFEAAELPPPDIGYETFALRGVDAPVDALPLPRASSLDTMVATLRPPARS</sequence>
<evidence type="ECO:0000259" key="5">
    <source>
        <dbReference type="PROSITE" id="PS50125"/>
    </source>
</evidence>
<dbReference type="InterPro" id="IPR012675">
    <property type="entry name" value="Beta-grasp_dom_sf"/>
</dbReference>
<feature type="domain" description="2Fe-2S ferredoxin-type" evidence="6">
    <location>
        <begin position="254"/>
        <end position="349"/>
    </location>
</feature>
<dbReference type="Pfam" id="PF00211">
    <property type="entry name" value="Guanylate_cyc"/>
    <property type="match status" value="1"/>
</dbReference>
<accession>A0A2T1AK74</accession>
<name>A0A2T1AK74_TRISK</name>
<dbReference type="CDD" id="cd00207">
    <property type="entry name" value="fer2"/>
    <property type="match status" value="1"/>
</dbReference>
<protein>
    <submittedName>
        <fullName evidence="7">Adenylate/guanylate cyclase</fullName>
    </submittedName>
</protein>
<feature type="transmembrane region" description="Helical" evidence="4">
    <location>
        <begin position="91"/>
        <end position="109"/>
    </location>
</feature>
<dbReference type="SUPFAM" id="SSF81343">
    <property type="entry name" value="Fumarate reductase respiratory complex transmembrane subunits"/>
    <property type="match status" value="1"/>
</dbReference>
<feature type="transmembrane region" description="Helical" evidence="4">
    <location>
        <begin position="58"/>
        <end position="79"/>
    </location>
</feature>
<proteinExistence type="predicted"/>
<dbReference type="InterPro" id="IPR001041">
    <property type="entry name" value="2Fe-2S_ferredoxin-type"/>
</dbReference>
<evidence type="ECO:0000313" key="8">
    <source>
        <dbReference type="Proteomes" id="UP000237718"/>
    </source>
</evidence>
<organism evidence="7 8">
    <name type="scientific">Tritonibacter scottomollicae</name>
    <name type="common">Epibacterium scottomollicae</name>
    <dbReference type="NCBI Taxonomy" id="483013"/>
    <lineage>
        <taxon>Bacteria</taxon>
        <taxon>Pseudomonadati</taxon>
        <taxon>Pseudomonadota</taxon>
        <taxon>Alphaproteobacteria</taxon>
        <taxon>Rhodobacterales</taxon>
        <taxon>Paracoccaceae</taxon>
        <taxon>Tritonibacter</taxon>
    </lineage>
</organism>
<dbReference type="InterPro" id="IPR036010">
    <property type="entry name" value="2Fe-2S_ferredoxin-like_sf"/>
</dbReference>
<dbReference type="AlphaFoldDB" id="A0A2T1AK74"/>
<dbReference type="RefSeq" id="WP_106163009.1">
    <property type="nucleotide sequence ID" value="NZ_PVUF01000003.1"/>
</dbReference>
<evidence type="ECO:0000256" key="3">
    <source>
        <dbReference type="ARBA" id="ARBA00023136"/>
    </source>
</evidence>
<dbReference type="InterPro" id="IPR029787">
    <property type="entry name" value="Nucleotide_cyclase"/>
</dbReference>